<name>A0A3P8KLX9_9BACT</name>
<keyword evidence="1" id="KW-0812">Transmembrane</keyword>
<dbReference type="Proteomes" id="UP000280036">
    <property type="component" value="Unassembled WGS sequence"/>
</dbReference>
<evidence type="ECO:0000256" key="1">
    <source>
        <dbReference type="SAM" id="Phobius"/>
    </source>
</evidence>
<evidence type="ECO:0000313" key="2">
    <source>
        <dbReference type="EMBL" id="VDR41768.1"/>
    </source>
</evidence>
<organism evidence="2 3">
    <name type="scientific">Mycoplasmopsis caviae</name>
    <dbReference type="NCBI Taxonomy" id="55603"/>
    <lineage>
        <taxon>Bacteria</taxon>
        <taxon>Bacillati</taxon>
        <taxon>Mycoplasmatota</taxon>
        <taxon>Mycoplasmoidales</taxon>
        <taxon>Metamycoplasmataceae</taxon>
        <taxon>Mycoplasmopsis</taxon>
    </lineage>
</organism>
<keyword evidence="1" id="KW-0472">Membrane</keyword>
<reference evidence="2 3" key="1">
    <citation type="submission" date="2018-12" db="EMBL/GenBank/DDBJ databases">
        <authorList>
            <consortium name="Pathogen Informatics"/>
        </authorList>
    </citation>
    <scope>NUCLEOTIDE SEQUENCE [LARGE SCALE GENOMIC DNA]</scope>
    <source>
        <strain evidence="2 3">NCTC10126</strain>
    </source>
</reference>
<sequence length="107" mass="12021">MNICYIVYGFMIKKLRWASIIAIIYEFVSVVVLIFVLYLTILKSYGTTPEAGFVVTIGSFIAITTFLIIITYIATLIASLIVSSIYLGKLNDKIKINKQKDEKTNAN</sequence>
<dbReference type="EMBL" id="UZVY01000001">
    <property type="protein sequence ID" value="VDR41768.1"/>
    <property type="molecule type" value="Genomic_DNA"/>
</dbReference>
<keyword evidence="1" id="KW-1133">Transmembrane helix</keyword>
<feature type="transmembrane region" description="Helical" evidence="1">
    <location>
        <begin position="20"/>
        <end position="41"/>
    </location>
</feature>
<protein>
    <submittedName>
        <fullName evidence="2">Uncharacterized protein</fullName>
    </submittedName>
</protein>
<gene>
    <name evidence="2" type="ORF">NCTC10126_00251</name>
</gene>
<proteinExistence type="predicted"/>
<feature type="transmembrane region" description="Helical" evidence="1">
    <location>
        <begin position="53"/>
        <end position="86"/>
    </location>
</feature>
<accession>A0A3P8KLX9</accession>
<evidence type="ECO:0000313" key="3">
    <source>
        <dbReference type="Proteomes" id="UP000280036"/>
    </source>
</evidence>
<dbReference type="AlphaFoldDB" id="A0A3P8KLX9"/>